<dbReference type="AlphaFoldDB" id="A0A381NWW0"/>
<name>A0A381NWW0_9ZZZZ</name>
<evidence type="ECO:0008006" key="2">
    <source>
        <dbReference type="Google" id="ProtNLM"/>
    </source>
</evidence>
<dbReference type="PANTHER" id="PTHR43224:SF1">
    <property type="entry name" value="AMIDINOTRANSFERASE"/>
    <property type="match status" value="1"/>
</dbReference>
<dbReference type="InterPro" id="IPR014541">
    <property type="entry name" value="Amdntrnsf_FN0238"/>
</dbReference>
<evidence type="ECO:0000313" key="1">
    <source>
        <dbReference type="EMBL" id="SUZ58654.1"/>
    </source>
</evidence>
<accession>A0A381NWW0</accession>
<proteinExistence type="predicted"/>
<dbReference type="SUPFAM" id="SSF55909">
    <property type="entry name" value="Pentein"/>
    <property type="match status" value="1"/>
</dbReference>
<dbReference type="PANTHER" id="PTHR43224">
    <property type="entry name" value="AMIDINOTRANSFERASE"/>
    <property type="match status" value="1"/>
</dbReference>
<dbReference type="NCBIfam" id="NF046062">
    <property type="entry name" value="citrull_CtlX"/>
    <property type="match status" value="1"/>
</dbReference>
<reference evidence="1" key="1">
    <citation type="submission" date="2018-05" db="EMBL/GenBank/DDBJ databases">
        <authorList>
            <person name="Lanie J.A."/>
            <person name="Ng W.-L."/>
            <person name="Kazmierczak K.M."/>
            <person name="Andrzejewski T.M."/>
            <person name="Davidsen T.M."/>
            <person name="Wayne K.J."/>
            <person name="Tettelin H."/>
            <person name="Glass J.I."/>
            <person name="Rusch D."/>
            <person name="Podicherti R."/>
            <person name="Tsui H.-C.T."/>
            <person name="Winkler M.E."/>
        </authorList>
    </citation>
    <scope>NUCLEOTIDE SEQUENCE</scope>
</reference>
<dbReference type="Pfam" id="PF19420">
    <property type="entry name" value="DDAH_eukar"/>
    <property type="match status" value="1"/>
</dbReference>
<sequence length="313" mass="36861">MNFSQITSSLIMVKPKHFNYNKETANNNHFQKEEKILNKNEIQLKAIEEFEKMVEIIRKEKIEIHVFNDRDNIKTTDSIFPNNWITLHEDGTVIIYPMFSKNRRKEKRKDLTEKLKNKGYNISKIIDLSSYEKKKQYLEGTGSMILDRKNKICYAALSKRTNEIVLNQLCKLINYKLLKFKAYQSYKNKRKLIYHTNVMMCLADEYAIICLESIDDENEKKLLIKSLNNTKKQIIEISEEQCKSFVGNMLQVKNKKNDKYLIMSETAHKSLNLSQKKSLKKYNKLLYSNIKLIEKIGGGGARCMIAENFLQKE</sequence>
<dbReference type="PIRSF" id="PIRSF028188">
    <property type="entry name" value="Amdntrnsf_FN0238"/>
    <property type="match status" value="1"/>
</dbReference>
<protein>
    <recommendedName>
        <fullName evidence="2">Amidinotransferase</fullName>
    </recommendedName>
</protein>
<gene>
    <name evidence="1" type="ORF">METZ01_LOCUS11508</name>
</gene>
<organism evidence="1">
    <name type="scientific">marine metagenome</name>
    <dbReference type="NCBI Taxonomy" id="408172"/>
    <lineage>
        <taxon>unclassified sequences</taxon>
        <taxon>metagenomes</taxon>
        <taxon>ecological metagenomes</taxon>
    </lineage>
</organism>
<dbReference type="EMBL" id="UINC01000632">
    <property type="protein sequence ID" value="SUZ58654.1"/>
    <property type="molecule type" value="Genomic_DNA"/>
</dbReference>
<dbReference type="Gene3D" id="3.75.10.10">
    <property type="entry name" value="L-arginine/glycine Amidinotransferase, Chain A"/>
    <property type="match status" value="1"/>
</dbReference>